<name>A0ABW0XM15_9ACTN</name>
<dbReference type="PROSITE" id="PS51553">
    <property type="entry name" value="GMPS_ATP_PPASE"/>
    <property type="match status" value="1"/>
</dbReference>
<proteinExistence type="inferred from homology"/>
<evidence type="ECO:0000256" key="8">
    <source>
        <dbReference type="ARBA" id="ARBA00022962"/>
    </source>
</evidence>
<feature type="active site" description="Nucleophile" evidence="9">
    <location>
        <position position="81"/>
    </location>
</feature>
<comment type="subunit">
    <text evidence="9">Homodimer.</text>
</comment>
<dbReference type="SUPFAM" id="SSF52317">
    <property type="entry name" value="Class I glutamine amidotransferase-like"/>
    <property type="match status" value="1"/>
</dbReference>
<dbReference type="InterPro" id="IPR004739">
    <property type="entry name" value="GMP_synth_GATase"/>
</dbReference>
<protein>
    <recommendedName>
        <fullName evidence="9">GMP synthase [glutamine-hydrolyzing]</fullName>
        <ecNumber evidence="9">6.3.5.2</ecNumber>
    </recommendedName>
    <alternativeName>
        <fullName evidence="9">GMP synthetase</fullName>
    </alternativeName>
    <alternativeName>
        <fullName evidence="9">Glutamine amidotransferase</fullName>
    </alternativeName>
</protein>
<comment type="function">
    <text evidence="1 9">Catalyzes the synthesis of GMP from XMP.</text>
</comment>
<evidence type="ECO:0000256" key="10">
    <source>
        <dbReference type="PROSITE-ProRule" id="PRU00886"/>
    </source>
</evidence>
<dbReference type="Gene3D" id="3.40.50.880">
    <property type="match status" value="1"/>
</dbReference>
<dbReference type="Proteomes" id="UP001596183">
    <property type="component" value="Unassembled WGS sequence"/>
</dbReference>
<reference evidence="13" key="1">
    <citation type="journal article" date="2019" name="Int. J. Syst. Evol. Microbiol.">
        <title>The Global Catalogue of Microorganisms (GCM) 10K type strain sequencing project: providing services to taxonomists for standard genome sequencing and annotation.</title>
        <authorList>
            <consortium name="The Broad Institute Genomics Platform"/>
            <consortium name="The Broad Institute Genome Sequencing Center for Infectious Disease"/>
            <person name="Wu L."/>
            <person name="Ma J."/>
        </authorList>
    </citation>
    <scope>NUCLEOTIDE SEQUENCE [LARGE SCALE GENOMIC DNA]</scope>
    <source>
        <strain evidence="13">JCM 13852</strain>
    </source>
</reference>
<dbReference type="EC" id="6.3.5.2" evidence="9"/>
<dbReference type="NCBIfam" id="TIGR00884">
    <property type="entry name" value="guaA_Cterm"/>
    <property type="match status" value="1"/>
</dbReference>
<evidence type="ECO:0000256" key="5">
    <source>
        <dbReference type="ARBA" id="ARBA00022749"/>
    </source>
</evidence>
<dbReference type="RefSeq" id="WP_381207654.1">
    <property type="nucleotide sequence ID" value="NZ_JBHSPC010000017.1"/>
</dbReference>
<keyword evidence="4 9" id="KW-0547">Nucleotide-binding</keyword>
<dbReference type="CDD" id="cd01997">
    <property type="entry name" value="GMP_synthase_C"/>
    <property type="match status" value="1"/>
</dbReference>
<dbReference type="InterPro" id="IPR017926">
    <property type="entry name" value="GATASE"/>
</dbReference>
<dbReference type="Pfam" id="PF00117">
    <property type="entry name" value="GATase"/>
    <property type="match status" value="1"/>
</dbReference>
<dbReference type="Pfam" id="PF00958">
    <property type="entry name" value="GMP_synt_C"/>
    <property type="match status" value="1"/>
</dbReference>
<dbReference type="Gene3D" id="3.30.300.10">
    <property type="match status" value="1"/>
</dbReference>
<dbReference type="InterPro" id="IPR029062">
    <property type="entry name" value="Class_I_gatase-like"/>
</dbReference>
<evidence type="ECO:0000313" key="12">
    <source>
        <dbReference type="EMBL" id="MFC5670064.1"/>
    </source>
</evidence>
<accession>A0ABW0XM15</accession>
<gene>
    <name evidence="9 12" type="primary">guaA</name>
    <name evidence="12" type="ORF">ACFP2V_08070</name>
</gene>
<comment type="caution">
    <text evidence="12">The sequence shown here is derived from an EMBL/GenBank/DDBJ whole genome shotgun (WGS) entry which is preliminary data.</text>
</comment>
<dbReference type="PRINTS" id="PR00096">
    <property type="entry name" value="GATASE"/>
</dbReference>
<dbReference type="InterPro" id="IPR025777">
    <property type="entry name" value="GMPS_ATP_PPase_dom"/>
</dbReference>
<keyword evidence="13" id="KW-1185">Reference proteome</keyword>
<dbReference type="EMBL" id="JBHSPC010000017">
    <property type="protein sequence ID" value="MFC5670064.1"/>
    <property type="molecule type" value="Genomic_DNA"/>
</dbReference>
<dbReference type="InterPro" id="IPR014729">
    <property type="entry name" value="Rossmann-like_a/b/a_fold"/>
</dbReference>
<comment type="pathway">
    <text evidence="2 9">Purine metabolism; GMP biosynthesis; GMP from XMP (L-Gln route): step 1/1.</text>
</comment>
<dbReference type="GO" id="GO:0003922">
    <property type="term" value="F:GMP synthase (glutamine-hydrolyzing) activity"/>
    <property type="evidence" value="ECO:0007669"/>
    <property type="project" value="UniProtKB-EC"/>
</dbReference>
<comment type="catalytic activity">
    <reaction evidence="9">
        <text>XMP + L-glutamine + ATP + H2O = GMP + L-glutamate + AMP + diphosphate + 2 H(+)</text>
        <dbReference type="Rhea" id="RHEA:11680"/>
        <dbReference type="ChEBI" id="CHEBI:15377"/>
        <dbReference type="ChEBI" id="CHEBI:15378"/>
        <dbReference type="ChEBI" id="CHEBI:29985"/>
        <dbReference type="ChEBI" id="CHEBI:30616"/>
        <dbReference type="ChEBI" id="CHEBI:33019"/>
        <dbReference type="ChEBI" id="CHEBI:57464"/>
        <dbReference type="ChEBI" id="CHEBI:58115"/>
        <dbReference type="ChEBI" id="CHEBI:58359"/>
        <dbReference type="ChEBI" id="CHEBI:456215"/>
        <dbReference type="EC" id="6.3.5.2"/>
    </reaction>
</comment>
<sequence>MKKRIAVVDFGSQYGHLIARRVRELGVVAEPLPPTASRAEIDLREVRGIILSGGPDSVFAPEAPTLSEELYAAGVPVLGICYGAQVMVRQLGGEVAGTSEGGEYGRSGLRGRAGVRSDLYPSGVTDEEVWMSHNDTITAIPPGFRVTALSWGNHIAIAEDSTRRLYAVQFHPEVVHSAHGRQLIRRFVLDLCGCDPSPDGPAFLGDMSNAVKSAVGSERVICALSGGVDSAVTAALLHRAVPGQVTHALVDNGFLRSGEVEQVVTHFRDWLGQEVTVIDASERFLEQIRGVADPEVKRERIGACFVREFEELADRIGASILAQGTIFPDRVESGIGGSAVIKTHHNVGGLPAEMGMRLLEPLRDLYKDEVRSLAAMLGVPQPIIGRHPFPGPGLAVHIIGEVTRAKVAVLRTADAVFIEELRRAGLYDNVWQAFGVLLPARTDGAAGGRSTSRHCLALRAVTGSDAMTADWARLPYALLERISLRITSEVPEIDRVVLDVTQKPPGTIGWE</sequence>
<dbReference type="NCBIfam" id="NF000848">
    <property type="entry name" value="PRK00074.1"/>
    <property type="match status" value="1"/>
</dbReference>
<evidence type="ECO:0000256" key="4">
    <source>
        <dbReference type="ARBA" id="ARBA00022741"/>
    </source>
</evidence>
<keyword evidence="6 9" id="KW-0658">Purine biosynthesis</keyword>
<dbReference type="PROSITE" id="PS51273">
    <property type="entry name" value="GATASE_TYPE_1"/>
    <property type="match status" value="1"/>
</dbReference>
<evidence type="ECO:0000256" key="1">
    <source>
        <dbReference type="ARBA" id="ARBA00002332"/>
    </source>
</evidence>
<evidence type="ECO:0000256" key="9">
    <source>
        <dbReference type="HAMAP-Rule" id="MF_00344"/>
    </source>
</evidence>
<feature type="active site" evidence="9">
    <location>
        <position position="171"/>
    </location>
</feature>
<dbReference type="Gene3D" id="3.40.50.620">
    <property type="entry name" value="HUPs"/>
    <property type="match status" value="1"/>
</dbReference>
<evidence type="ECO:0000259" key="11">
    <source>
        <dbReference type="PROSITE" id="PS51553"/>
    </source>
</evidence>
<dbReference type="PANTHER" id="PTHR11922">
    <property type="entry name" value="GMP SYNTHASE-RELATED"/>
    <property type="match status" value="1"/>
</dbReference>
<dbReference type="InterPro" id="IPR022955">
    <property type="entry name" value="GMP_synthase"/>
</dbReference>
<dbReference type="HAMAP" id="MF_00344">
    <property type="entry name" value="GMP_synthase"/>
    <property type="match status" value="1"/>
</dbReference>
<dbReference type="CDD" id="cd01742">
    <property type="entry name" value="GATase1_GMP_Synthase"/>
    <property type="match status" value="1"/>
</dbReference>
<dbReference type="PANTHER" id="PTHR11922:SF2">
    <property type="entry name" value="GMP SYNTHASE [GLUTAMINE-HYDROLYZING]"/>
    <property type="match status" value="1"/>
</dbReference>
<evidence type="ECO:0000256" key="6">
    <source>
        <dbReference type="ARBA" id="ARBA00022755"/>
    </source>
</evidence>
<dbReference type="PRINTS" id="PR00097">
    <property type="entry name" value="ANTSNTHASEII"/>
</dbReference>
<evidence type="ECO:0000256" key="7">
    <source>
        <dbReference type="ARBA" id="ARBA00022840"/>
    </source>
</evidence>
<organism evidence="12 13">
    <name type="scientific">Streptomyces incanus</name>
    <dbReference type="NCBI Taxonomy" id="887453"/>
    <lineage>
        <taxon>Bacteria</taxon>
        <taxon>Bacillati</taxon>
        <taxon>Actinomycetota</taxon>
        <taxon>Actinomycetes</taxon>
        <taxon>Kitasatosporales</taxon>
        <taxon>Streptomycetaceae</taxon>
        <taxon>Streptomyces</taxon>
    </lineage>
</organism>
<feature type="binding site" evidence="10">
    <location>
        <begin position="225"/>
        <end position="231"/>
    </location>
    <ligand>
        <name>ATP</name>
        <dbReference type="ChEBI" id="CHEBI:30616"/>
    </ligand>
</feature>
<feature type="domain" description="GMPS ATP-PPase" evidence="11">
    <location>
        <begin position="198"/>
        <end position="386"/>
    </location>
</feature>
<evidence type="ECO:0000256" key="2">
    <source>
        <dbReference type="ARBA" id="ARBA00005153"/>
    </source>
</evidence>
<dbReference type="InterPro" id="IPR001674">
    <property type="entry name" value="GMP_synth_C"/>
</dbReference>
<dbReference type="Pfam" id="PF03054">
    <property type="entry name" value="tRNA_Me_trans"/>
    <property type="match status" value="1"/>
</dbReference>
<dbReference type="SUPFAM" id="SSF52402">
    <property type="entry name" value="Adenine nucleotide alpha hydrolases-like"/>
    <property type="match status" value="1"/>
</dbReference>
<dbReference type="SUPFAM" id="SSF54810">
    <property type="entry name" value="GMP synthetase C-terminal dimerisation domain"/>
    <property type="match status" value="1"/>
</dbReference>
<keyword evidence="7 9" id="KW-0067">ATP-binding</keyword>
<evidence type="ECO:0000256" key="3">
    <source>
        <dbReference type="ARBA" id="ARBA00022598"/>
    </source>
</evidence>
<keyword evidence="5 9" id="KW-0332">GMP biosynthesis</keyword>
<evidence type="ECO:0000313" key="13">
    <source>
        <dbReference type="Proteomes" id="UP001596183"/>
    </source>
</evidence>
<feature type="active site" evidence="9">
    <location>
        <position position="173"/>
    </location>
</feature>
<keyword evidence="3 9" id="KW-0436">Ligase</keyword>
<keyword evidence="8 9" id="KW-0315">Glutamine amidotransferase</keyword>
<dbReference type="NCBIfam" id="TIGR00888">
    <property type="entry name" value="guaA_Nterm"/>
    <property type="match status" value="1"/>
</dbReference>